<dbReference type="Proteomes" id="UP000541610">
    <property type="component" value="Unassembled WGS sequence"/>
</dbReference>
<evidence type="ECO:0000256" key="1">
    <source>
        <dbReference type="SAM" id="MobiDB-lite"/>
    </source>
</evidence>
<reference evidence="2 3" key="1">
    <citation type="submission" date="2020-04" db="EMBL/GenBank/DDBJ databases">
        <title>Perkinsus olseni comparative genomics.</title>
        <authorList>
            <person name="Bogema D.R."/>
        </authorList>
    </citation>
    <scope>NUCLEOTIDE SEQUENCE [LARGE SCALE GENOMIC DNA]</scope>
    <source>
        <strain evidence="2">00978-12</strain>
    </source>
</reference>
<name>A0A7J6NXK4_PEROL</name>
<sequence length="1063" mass="116114">MSLRPLANLVCDVLPPEGGDCAYFAVVCEAQLGSRDPPTPLARRSREYSTSCVLKHVPGKESYRPVEGSDEQGRRIQTHDRNNDAEAMVPAIMAIRSPSYLDASSVHGLCRSRVSRGFPFELPNVRAHVEGFCPSFKERSVPFDQMACGMKVVFAEAVNADNLADRPGEFLLRSSIVLPFERASFCVHCSQLSSWTDARQELGEDAVRDDSKVTPAEYDILTKVFCRHALPKKVGSETVHQAAIGSPAVATRSTPKKAYPVFFVDLQPFADDYGQPFVTLDFTVPARAAGAFGSPSHPLAQLAAFVYETYVPFPRRFGVFVHPRVQRLMVWTLDTSLGFGLLRECYPCRDGRRDKLAKILRSVREAREKLLSGKASPSEAEAPSRASPSPPPRPVTPPRCSSSSSSRPNVESTPAGSVRPLHTGPVPTASGGSSSSVAVRVLDELLRGPSPGDVQPDPAPVRDLTPPPLPRPPTNEGYEAYYRSSNKRSPAFDHYARYDSNPDAVSPLPAEAADHGPRSRSRSPRRVDPPQEVVAIPSRMLEGAAASIRVGTEVVREQLRITAEVLGFAYGSADFASYVLRRVLEGVLRDGEARLFRSSTPASWAYGSWSYGPGTGTALLRPASVRSEDQVEQDYNDLYGPSSAGSYVAPGVLHGDPDVVRASVVSDSQLSVDESQPGSQTFQTAPSLPAWALFFAGVDGAPLREAPAIPPQYEPRKLSFYGLLAGSRNRPDLSWVDSEVYVRGLSPQWQDVWVDRWLGFWEVREDVFPDGCANVRGFNVMCTPVAAGFVTSADELASADISGCVLVLTGLAAGPRRGSDARNNGWVPFAYEILDWCLAGGLPVRIVLNHTDKAIVRGPEAMSRMRNEASLVFCCPEHASAAIFRFASLNAVRPLIPNRRLYVFRSDKAWSSTVRDAHDRWTGLTFEEVRAVLVATFQAARARQLGRFVPPDMLSPRPWVVDYWGQCTDAELVRAQHQEATPAFRLHFYARHAGSRDALLYLSAVASHFQDPANPYRSEGPLTDTTIGSLLDDVTECGRWMSGRGSRPAESSSGGSPRVIEID</sequence>
<evidence type="ECO:0000313" key="2">
    <source>
        <dbReference type="EMBL" id="KAF4688538.1"/>
    </source>
</evidence>
<gene>
    <name evidence="2" type="ORF">FOZ60_002650</name>
</gene>
<protein>
    <submittedName>
        <fullName evidence="2">Uncharacterized protein</fullName>
    </submittedName>
</protein>
<feature type="compositionally biased region" description="Low complexity" evidence="1">
    <location>
        <begin position="423"/>
        <end position="435"/>
    </location>
</feature>
<accession>A0A7J6NXK4</accession>
<feature type="compositionally biased region" description="Low complexity" evidence="1">
    <location>
        <begin position="398"/>
        <end position="414"/>
    </location>
</feature>
<feature type="compositionally biased region" description="Pro residues" evidence="1">
    <location>
        <begin position="388"/>
        <end position="397"/>
    </location>
</feature>
<dbReference type="EMBL" id="JABANP010000149">
    <property type="protein sequence ID" value="KAF4688538.1"/>
    <property type="molecule type" value="Genomic_DNA"/>
</dbReference>
<organism evidence="2 3">
    <name type="scientific">Perkinsus olseni</name>
    <name type="common">Perkinsus atlanticus</name>
    <dbReference type="NCBI Taxonomy" id="32597"/>
    <lineage>
        <taxon>Eukaryota</taxon>
        <taxon>Sar</taxon>
        <taxon>Alveolata</taxon>
        <taxon>Perkinsozoa</taxon>
        <taxon>Perkinsea</taxon>
        <taxon>Perkinsida</taxon>
        <taxon>Perkinsidae</taxon>
        <taxon>Perkinsus</taxon>
    </lineage>
</organism>
<proteinExistence type="predicted"/>
<feature type="compositionally biased region" description="Low complexity" evidence="1">
    <location>
        <begin position="375"/>
        <end position="387"/>
    </location>
</feature>
<feature type="region of interest" description="Disordered" evidence="1">
    <location>
        <begin position="370"/>
        <end position="435"/>
    </location>
</feature>
<evidence type="ECO:0000313" key="3">
    <source>
        <dbReference type="Proteomes" id="UP000541610"/>
    </source>
</evidence>
<feature type="region of interest" description="Disordered" evidence="1">
    <location>
        <begin position="492"/>
        <end position="530"/>
    </location>
</feature>
<dbReference type="AlphaFoldDB" id="A0A7J6NXK4"/>
<feature type="region of interest" description="Disordered" evidence="1">
    <location>
        <begin position="447"/>
        <end position="479"/>
    </location>
</feature>
<comment type="caution">
    <text evidence="2">The sequence shown here is derived from an EMBL/GenBank/DDBJ whole genome shotgun (WGS) entry which is preliminary data.</text>
</comment>
<feature type="region of interest" description="Disordered" evidence="1">
    <location>
        <begin position="1041"/>
        <end position="1063"/>
    </location>
</feature>